<organism evidence="1 2">
    <name type="scientific">Stentor coeruleus</name>
    <dbReference type="NCBI Taxonomy" id="5963"/>
    <lineage>
        <taxon>Eukaryota</taxon>
        <taxon>Sar</taxon>
        <taxon>Alveolata</taxon>
        <taxon>Ciliophora</taxon>
        <taxon>Postciliodesmatophora</taxon>
        <taxon>Heterotrichea</taxon>
        <taxon>Heterotrichida</taxon>
        <taxon>Stentoridae</taxon>
        <taxon>Stentor</taxon>
    </lineage>
</organism>
<gene>
    <name evidence="1" type="ORF">SteCoe_30954</name>
</gene>
<proteinExistence type="predicted"/>
<accession>A0A1R2B2H9</accession>
<dbReference type="AlphaFoldDB" id="A0A1R2B2H9"/>
<protein>
    <submittedName>
        <fullName evidence="1">Uncharacterized protein</fullName>
    </submittedName>
</protein>
<keyword evidence="2" id="KW-1185">Reference proteome</keyword>
<evidence type="ECO:0000313" key="2">
    <source>
        <dbReference type="Proteomes" id="UP000187209"/>
    </source>
</evidence>
<evidence type="ECO:0000313" key="1">
    <source>
        <dbReference type="EMBL" id="OMJ70959.1"/>
    </source>
</evidence>
<dbReference type="EMBL" id="MPUH01001036">
    <property type="protein sequence ID" value="OMJ70959.1"/>
    <property type="molecule type" value="Genomic_DNA"/>
</dbReference>
<comment type="caution">
    <text evidence="1">The sequence shown here is derived from an EMBL/GenBank/DDBJ whole genome shotgun (WGS) entry which is preliminary data.</text>
</comment>
<reference evidence="1 2" key="1">
    <citation type="submission" date="2016-11" db="EMBL/GenBank/DDBJ databases">
        <title>The macronuclear genome of Stentor coeruleus: a giant cell with tiny introns.</title>
        <authorList>
            <person name="Slabodnick M."/>
            <person name="Ruby J.G."/>
            <person name="Reiff S.B."/>
            <person name="Swart E.C."/>
            <person name="Gosai S."/>
            <person name="Prabakaran S."/>
            <person name="Witkowska E."/>
            <person name="Larue G.E."/>
            <person name="Fisher S."/>
            <person name="Freeman R.M."/>
            <person name="Gunawardena J."/>
            <person name="Chu W."/>
            <person name="Stover N.A."/>
            <person name="Gregory B.D."/>
            <person name="Nowacki M."/>
            <person name="Derisi J."/>
            <person name="Roy S.W."/>
            <person name="Marshall W.F."/>
            <person name="Sood P."/>
        </authorList>
    </citation>
    <scope>NUCLEOTIDE SEQUENCE [LARGE SCALE GENOMIC DNA]</scope>
    <source>
        <strain evidence="1">WM001</strain>
    </source>
</reference>
<sequence length="185" mass="21287">METHLESSHLVHSSGSFNLVSEEITNEIEKLMKKKSDYTSSIEELSSIPRNETLNELKASNSLLGQKISSQLSDLKHLRNFLSHSDLDAFIKIEEFIKTVEESESTNVEVCAETDYVDYVRKQQEMMMKLLNRISSLQWEVEQGYGRIKDSEEVIRSASILSQAQECYLETPHPSRTQQCFCEIM</sequence>
<dbReference type="Proteomes" id="UP000187209">
    <property type="component" value="Unassembled WGS sequence"/>
</dbReference>
<name>A0A1R2B2H9_9CILI</name>